<evidence type="ECO:0000313" key="3">
    <source>
        <dbReference type="EMBL" id="MBB5084184.1"/>
    </source>
</evidence>
<keyword evidence="4" id="KW-1185">Reference proteome</keyword>
<gene>
    <name evidence="3" type="ORF">HNR40_009692</name>
</gene>
<accession>A0A7W8AEI2</accession>
<feature type="signal peptide" evidence="2">
    <location>
        <begin position="1"/>
        <end position="24"/>
    </location>
</feature>
<comment type="caution">
    <text evidence="3">The sequence shown here is derived from an EMBL/GenBank/DDBJ whole genome shotgun (WGS) entry which is preliminary data.</text>
</comment>
<feature type="region of interest" description="Disordered" evidence="1">
    <location>
        <begin position="50"/>
        <end position="74"/>
    </location>
</feature>
<evidence type="ECO:0000256" key="1">
    <source>
        <dbReference type="SAM" id="MobiDB-lite"/>
    </source>
</evidence>
<dbReference type="AlphaFoldDB" id="A0A7W8AEI2"/>
<reference evidence="3 4" key="1">
    <citation type="submission" date="2020-08" db="EMBL/GenBank/DDBJ databases">
        <title>Genomic Encyclopedia of Type Strains, Phase IV (KMG-IV): sequencing the most valuable type-strain genomes for metagenomic binning, comparative biology and taxonomic classification.</title>
        <authorList>
            <person name="Goeker M."/>
        </authorList>
    </citation>
    <scope>NUCLEOTIDE SEQUENCE [LARGE SCALE GENOMIC DNA]</scope>
    <source>
        <strain evidence="3 4">DSM 45385</strain>
    </source>
</reference>
<dbReference type="RefSeq" id="WP_221341708.1">
    <property type="nucleotide sequence ID" value="NZ_JACHIN010000021.1"/>
</dbReference>
<dbReference type="EMBL" id="JACHIN010000021">
    <property type="protein sequence ID" value="MBB5084184.1"/>
    <property type="molecule type" value="Genomic_DNA"/>
</dbReference>
<feature type="chain" id="PRO_5031264405" evidence="2">
    <location>
        <begin position="25"/>
        <end position="120"/>
    </location>
</feature>
<name>A0A7W8AEI2_9ACTN</name>
<dbReference type="Proteomes" id="UP000568380">
    <property type="component" value="Unassembled WGS sequence"/>
</dbReference>
<keyword evidence="2" id="KW-0732">Signal</keyword>
<sequence length="120" mass="11952">MRRFAILMCAGALALGTAAVPAAATPERDFGRAALAGFASLPAQTYVPGSERSGAQLGTAPVNGITPPFPGQPVQGFSGIARRHDGGYDVLSDTASAPGPTAPTSCCACTTCAPTSGRRS</sequence>
<evidence type="ECO:0000313" key="4">
    <source>
        <dbReference type="Proteomes" id="UP000568380"/>
    </source>
</evidence>
<organism evidence="3 4">
    <name type="scientific">Nonomuraea endophytica</name>
    <dbReference type="NCBI Taxonomy" id="714136"/>
    <lineage>
        <taxon>Bacteria</taxon>
        <taxon>Bacillati</taxon>
        <taxon>Actinomycetota</taxon>
        <taxon>Actinomycetes</taxon>
        <taxon>Streptosporangiales</taxon>
        <taxon>Streptosporangiaceae</taxon>
        <taxon>Nonomuraea</taxon>
    </lineage>
</organism>
<protein>
    <submittedName>
        <fullName evidence="3">Uncharacterized protein</fullName>
    </submittedName>
</protein>
<evidence type="ECO:0000256" key="2">
    <source>
        <dbReference type="SAM" id="SignalP"/>
    </source>
</evidence>
<proteinExistence type="predicted"/>